<evidence type="ECO:0000256" key="1">
    <source>
        <dbReference type="SAM" id="Phobius"/>
    </source>
</evidence>
<reference evidence="2 3" key="1">
    <citation type="submission" date="2018-06" db="EMBL/GenBank/DDBJ databases">
        <authorList>
            <consortium name="Pathogen Informatics"/>
            <person name="Doyle S."/>
        </authorList>
    </citation>
    <scope>NUCLEOTIDE SEQUENCE [LARGE SCALE GENOMIC DNA]</scope>
    <source>
        <strain evidence="2 3">NCTC12120</strain>
    </source>
</reference>
<dbReference type="AlphaFoldDB" id="A0A2X2V6E2"/>
<evidence type="ECO:0000313" key="3">
    <source>
        <dbReference type="Proteomes" id="UP000251197"/>
    </source>
</evidence>
<feature type="transmembrane region" description="Helical" evidence="1">
    <location>
        <begin position="20"/>
        <end position="38"/>
    </location>
</feature>
<accession>A0A2X2V6E2</accession>
<evidence type="ECO:0000313" key="2">
    <source>
        <dbReference type="EMBL" id="SQA97239.1"/>
    </source>
</evidence>
<protein>
    <submittedName>
        <fullName evidence="2">Uncharacterized protein</fullName>
    </submittedName>
</protein>
<organism evidence="2 3">
    <name type="scientific">Cedecea neteri</name>
    <dbReference type="NCBI Taxonomy" id="158822"/>
    <lineage>
        <taxon>Bacteria</taxon>
        <taxon>Pseudomonadati</taxon>
        <taxon>Pseudomonadota</taxon>
        <taxon>Gammaproteobacteria</taxon>
        <taxon>Enterobacterales</taxon>
        <taxon>Enterobacteriaceae</taxon>
        <taxon>Cedecea</taxon>
    </lineage>
</organism>
<keyword evidence="1" id="KW-1133">Transmembrane helix</keyword>
<keyword evidence="1" id="KW-0812">Transmembrane</keyword>
<proteinExistence type="predicted"/>
<gene>
    <name evidence="2" type="ORF">NCTC12120_01056</name>
</gene>
<dbReference type="Proteomes" id="UP000251197">
    <property type="component" value="Unassembled WGS sequence"/>
</dbReference>
<sequence length="43" mass="4947">MCLILEPLKKQTPEMLSNSFIKFILLMTTTIILWSVHARTAGR</sequence>
<dbReference type="EMBL" id="UAVU01000003">
    <property type="protein sequence ID" value="SQA97239.1"/>
    <property type="molecule type" value="Genomic_DNA"/>
</dbReference>
<name>A0A2X2V6E2_9ENTR</name>
<keyword evidence="1" id="KW-0472">Membrane</keyword>